<dbReference type="InterPro" id="IPR003439">
    <property type="entry name" value="ABC_transporter-like_ATP-bd"/>
</dbReference>
<evidence type="ECO:0000256" key="9">
    <source>
        <dbReference type="ARBA" id="ARBA00025157"/>
    </source>
</evidence>
<comment type="similarity">
    <text evidence="2 10">Belongs to the ABC transporter superfamily.</text>
</comment>
<dbReference type="PROSITE" id="PS00211">
    <property type="entry name" value="ABC_TRANSPORTER_1"/>
    <property type="match status" value="1"/>
</dbReference>
<comment type="function">
    <text evidence="9">Probably part of an ABC transporter complex. Responsible for energy coupling to the transport system.</text>
</comment>
<evidence type="ECO:0000256" key="10">
    <source>
        <dbReference type="RuleBase" id="RU364103"/>
    </source>
</evidence>
<keyword evidence="3 10" id="KW-0813">Transport</keyword>
<dbReference type="Gene3D" id="3.40.50.300">
    <property type="entry name" value="P-loop containing nucleotide triphosphate hydrolases"/>
    <property type="match status" value="1"/>
</dbReference>
<dbReference type="InterPro" id="IPR003593">
    <property type="entry name" value="AAA+_ATPase"/>
</dbReference>
<dbReference type="Pfam" id="PF00005">
    <property type="entry name" value="ABC_tran"/>
    <property type="match status" value="1"/>
</dbReference>
<keyword evidence="6 10" id="KW-0067">ATP-binding</keyword>
<dbReference type="SMART" id="SM00382">
    <property type="entry name" value="AAA"/>
    <property type="match status" value="1"/>
</dbReference>
<evidence type="ECO:0000256" key="6">
    <source>
        <dbReference type="ARBA" id="ARBA00022840"/>
    </source>
</evidence>
<protein>
    <recommendedName>
        <fullName evidence="10">ABC transporter ATP-binding protein</fullName>
    </recommendedName>
</protein>
<dbReference type="PROSITE" id="PS50893">
    <property type="entry name" value="ABC_TRANSPORTER_2"/>
    <property type="match status" value="1"/>
</dbReference>
<evidence type="ECO:0000256" key="8">
    <source>
        <dbReference type="ARBA" id="ARBA00023136"/>
    </source>
</evidence>
<keyword evidence="8 10" id="KW-0472">Membrane</keyword>
<comment type="subcellular location">
    <subcellularLocation>
        <location evidence="1 10">Cell membrane</location>
        <topology evidence="1 10">Peripheral membrane protein</topology>
    </subcellularLocation>
</comment>
<evidence type="ECO:0000256" key="2">
    <source>
        <dbReference type="ARBA" id="ARBA00005417"/>
    </source>
</evidence>
<evidence type="ECO:0000256" key="3">
    <source>
        <dbReference type="ARBA" id="ARBA00022448"/>
    </source>
</evidence>
<feature type="domain" description="ABC transporter" evidence="11">
    <location>
        <begin position="6"/>
        <end position="241"/>
    </location>
</feature>
<dbReference type="CDD" id="cd03225">
    <property type="entry name" value="ABC_cobalt_CbiO_domain1"/>
    <property type="match status" value="1"/>
</dbReference>
<dbReference type="GO" id="GO:0005524">
    <property type="term" value="F:ATP binding"/>
    <property type="evidence" value="ECO:0007669"/>
    <property type="project" value="UniProtKB-KW"/>
</dbReference>
<keyword evidence="4 10" id="KW-1003">Cell membrane</keyword>
<dbReference type="PANTHER" id="PTHR43553:SF24">
    <property type="entry name" value="ENERGY-COUPLING FACTOR TRANSPORTER ATP-BINDING PROTEIN ECFA1"/>
    <property type="match status" value="1"/>
</dbReference>
<dbReference type="RefSeq" id="WP_066231103.1">
    <property type="nucleotide sequence ID" value="NZ_JARTFQ010000003.1"/>
</dbReference>
<dbReference type="Proteomes" id="UP001342826">
    <property type="component" value="Unassembled WGS sequence"/>
</dbReference>
<evidence type="ECO:0000259" key="11">
    <source>
        <dbReference type="PROSITE" id="PS50893"/>
    </source>
</evidence>
<keyword evidence="13" id="KW-1185">Reference proteome</keyword>
<keyword evidence="5 10" id="KW-0547">Nucleotide-binding</keyword>
<dbReference type="NCBIfam" id="TIGR01166">
    <property type="entry name" value="cbiO"/>
    <property type="match status" value="1"/>
</dbReference>
<dbReference type="InterPro" id="IPR017871">
    <property type="entry name" value="ABC_transporter-like_CS"/>
</dbReference>
<dbReference type="InterPro" id="IPR027417">
    <property type="entry name" value="P-loop_NTPase"/>
</dbReference>
<name>A0ABU6P3N3_9BACI</name>
<gene>
    <name evidence="12" type="ORF">P9271_21985</name>
</gene>
<proteinExistence type="inferred from homology"/>
<dbReference type="InterPro" id="IPR005876">
    <property type="entry name" value="Co_trans_ATP-bd"/>
</dbReference>
<evidence type="ECO:0000313" key="12">
    <source>
        <dbReference type="EMBL" id="MED4403962.1"/>
    </source>
</evidence>
<dbReference type="EMBL" id="JARTFS010000021">
    <property type="protein sequence ID" value="MED4403962.1"/>
    <property type="molecule type" value="Genomic_DNA"/>
</dbReference>
<reference evidence="12 13" key="1">
    <citation type="submission" date="2023-03" db="EMBL/GenBank/DDBJ databases">
        <title>Bacillus Genome Sequencing.</title>
        <authorList>
            <person name="Dunlap C."/>
        </authorList>
    </citation>
    <scope>NUCLEOTIDE SEQUENCE [LARGE SCALE GENOMIC DNA]</scope>
    <source>
        <strain evidence="12 13">NRS-1717</strain>
    </source>
</reference>
<accession>A0ABU6P3N3</accession>
<comment type="caution">
    <text evidence="12">The sequence shown here is derived from an EMBL/GenBank/DDBJ whole genome shotgun (WGS) entry which is preliminary data.</text>
</comment>
<dbReference type="GeneID" id="301141706"/>
<evidence type="ECO:0000256" key="5">
    <source>
        <dbReference type="ARBA" id="ARBA00022741"/>
    </source>
</evidence>
<sequence length="284" mass="31882">MESVLFSIDQLSHRYADDTIALKSLSLTIKQGKKIALLGNNGAGKSTLFLHLNGILQPTSGKIYFKGKEVAYNRKALLSLRRQVGIVFQDPDSQLFSASVIQDISFGPKNLGLSNEKVLERVEWAMEQTETAVLKDKPTHFLSLGQKKRVAIAGVLAMDPEVIILDEPTAGLDAYYSKQIMNVLNIIQKQQKTIILSTHDVNLAYEWADEVVVMHDGEVLCHSDPVTVFQQEEIIKKAHLDTPWVMEMFQALVEGKVISSDEAIAQNKEELFQKIRFNNMKILQ</sequence>
<evidence type="ECO:0000256" key="1">
    <source>
        <dbReference type="ARBA" id="ARBA00004202"/>
    </source>
</evidence>
<comment type="function">
    <text evidence="10">Part of an ABC transporter complex. Responsible for energy coupling to the transport system.</text>
</comment>
<dbReference type="SUPFAM" id="SSF52540">
    <property type="entry name" value="P-loop containing nucleoside triphosphate hydrolases"/>
    <property type="match status" value="1"/>
</dbReference>
<keyword evidence="7" id="KW-1278">Translocase</keyword>
<dbReference type="InterPro" id="IPR050095">
    <property type="entry name" value="ECF_ABC_transporter_ATP-bd"/>
</dbReference>
<evidence type="ECO:0000256" key="7">
    <source>
        <dbReference type="ARBA" id="ARBA00022967"/>
    </source>
</evidence>
<organism evidence="12 13">
    <name type="scientific">Metabacillus fastidiosus</name>
    <dbReference type="NCBI Taxonomy" id="1458"/>
    <lineage>
        <taxon>Bacteria</taxon>
        <taxon>Bacillati</taxon>
        <taxon>Bacillota</taxon>
        <taxon>Bacilli</taxon>
        <taxon>Bacillales</taxon>
        <taxon>Bacillaceae</taxon>
        <taxon>Metabacillus</taxon>
    </lineage>
</organism>
<evidence type="ECO:0000313" key="13">
    <source>
        <dbReference type="Proteomes" id="UP001342826"/>
    </source>
</evidence>
<dbReference type="InterPro" id="IPR015856">
    <property type="entry name" value="ABC_transpr_CbiO/EcfA_su"/>
</dbReference>
<evidence type="ECO:0000256" key="4">
    <source>
        <dbReference type="ARBA" id="ARBA00022475"/>
    </source>
</evidence>
<dbReference type="PANTHER" id="PTHR43553">
    <property type="entry name" value="HEAVY METAL TRANSPORTER"/>
    <property type="match status" value="1"/>
</dbReference>